<sequence>MKRKEILFSRRQFICVCVPPSSVLQISQLCALNAPISSQICPPHIYIHSHPNPSPPLSLQRRIHRSQHSFLCLNCAHHNRINDVPQLCNTSTVRPLVLFARQPTHILSFYEGGGFHFLHCEALYDGLE</sequence>
<keyword evidence="2" id="KW-1185">Reference proteome</keyword>
<comment type="caution">
    <text evidence="1">The sequence shown here is derived from an EMBL/GenBank/DDBJ whole genome shotgun (WGS) entry which is preliminary data.</text>
</comment>
<accession>A0ABV1A8C9</accession>
<name>A0ABV1A8C9_9TELE</name>
<protein>
    <submittedName>
        <fullName evidence="1">Uncharacterized protein</fullName>
    </submittedName>
</protein>
<dbReference type="EMBL" id="JAHRIP010085756">
    <property type="protein sequence ID" value="MEQ2314789.1"/>
    <property type="molecule type" value="Genomic_DNA"/>
</dbReference>
<organism evidence="1 2">
    <name type="scientific">Ameca splendens</name>
    <dbReference type="NCBI Taxonomy" id="208324"/>
    <lineage>
        <taxon>Eukaryota</taxon>
        <taxon>Metazoa</taxon>
        <taxon>Chordata</taxon>
        <taxon>Craniata</taxon>
        <taxon>Vertebrata</taxon>
        <taxon>Euteleostomi</taxon>
        <taxon>Actinopterygii</taxon>
        <taxon>Neopterygii</taxon>
        <taxon>Teleostei</taxon>
        <taxon>Neoteleostei</taxon>
        <taxon>Acanthomorphata</taxon>
        <taxon>Ovalentaria</taxon>
        <taxon>Atherinomorphae</taxon>
        <taxon>Cyprinodontiformes</taxon>
        <taxon>Goodeidae</taxon>
        <taxon>Ameca</taxon>
    </lineage>
</organism>
<gene>
    <name evidence="1" type="ORF">AMECASPLE_015703</name>
</gene>
<evidence type="ECO:0000313" key="1">
    <source>
        <dbReference type="EMBL" id="MEQ2314789.1"/>
    </source>
</evidence>
<dbReference type="Proteomes" id="UP001469553">
    <property type="component" value="Unassembled WGS sequence"/>
</dbReference>
<proteinExistence type="predicted"/>
<evidence type="ECO:0000313" key="2">
    <source>
        <dbReference type="Proteomes" id="UP001469553"/>
    </source>
</evidence>
<reference evidence="1 2" key="1">
    <citation type="submission" date="2021-06" db="EMBL/GenBank/DDBJ databases">
        <authorList>
            <person name="Palmer J.M."/>
        </authorList>
    </citation>
    <scope>NUCLEOTIDE SEQUENCE [LARGE SCALE GENOMIC DNA]</scope>
    <source>
        <strain evidence="1 2">AS_MEX2019</strain>
        <tissue evidence="1">Muscle</tissue>
    </source>
</reference>